<reference evidence="2" key="1">
    <citation type="journal article" date="2014" name="Front. Microbiol.">
        <title>High frequency of phylogenetically diverse reductive dehalogenase-homologous genes in deep subseafloor sedimentary metagenomes.</title>
        <authorList>
            <person name="Kawai M."/>
            <person name="Futagami T."/>
            <person name="Toyoda A."/>
            <person name="Takaki Y."/>
            <person name="Nishi S."/>
            <person name="Hori S."/>
            <person name="Arai W."/>
            <person name="Tsubouchi T."/>
            <person name="Morono Y."/>
            <person name="Uchiyama I."/>
            <person name="Ito T."/>
            <person name="Fujiyama A."/>
            <person name="Inagaki F."/>
            <person name="Takami H."/>
        </authorList>
    </citation>
    <scope>NUCLEOTIDE SEQUENCE</scope>
    <source>
        <strain evidence="2">Expedition CK06-06</strain>
    </source>
</reference>
<feature type="non-terminal residue" evidence="2">
    <location>
        <position position="1"/>
    </location>
</feature>
<gene>
    <name evidence="2" type="ORF">S01H4_57268</name>
</gene>
<protein>
    <submittedName>
        <fullName evidence="2">Uncharacterized protein</fullName>
    </submittedName>
</protein>
<comment type="caution">
    <text evidence="2">The sequence shown here is derived from an EMBL/GenBank/DDBJ whole genome shotgun (WGS) entry which is preliminary data.</text>
</comment>
<feature type="compositionally biased region" description="Basic and acidic residues" evidence="1">
    <location>
        <begin position="99"/>
        <end position="110"/>
    </location>
</feature>
<dbReference type="EMBL" id="BART01033287">
    <property type="protein sequence ID" value="GAH06313.1"/>
    <property type="molecule type" value="Genomic_DNA"/>
</dbReference>
<accession>X1ECA9</accession>
<feature type="region of interest" description="Disordered" evidence="1">
    <location>
        <begin position="89"/>
        <end position="129"/>
    </location>
</feature>
<organism evidence="2">
    <name type="scientific">marine sediment metagenome</name>
    <dbReference type="NCBI Taxonomy" id="412755"/>
    <lineage>
        <taxon>unclassified sequences</taxon>
        <taxon>metagenomes</taxon>
        <taxon>ecological metagenomes</taxon>
    </lineage>
</organism>
<proteinExistence type="predicted"/>
<sequence length="129" mass="14187">NLWAQAEAPEGIMFPVSKFLIPEAQRTGDWTAVNEAIALADEVSDLNIWEKIIGLTPAAIIPGAINKIKGNIAGKEVIRKYAEDQQIKQNTGQSEAEYWEERRKDEKEDNVVPLNTAGKFAPGGIPSIE</sequence>
<evidence type="ECO:0000256" key="1">
    <source>
        <dbReference type="SAM" id="MobiDB-lite"/>
    </source>
</evidence>
<dbReference type="AlphaFoldDB" id="X1ECA9"/>
<name>X1ECA9_9ZZZZ</name>
<evidence type="ECO:0000313" key="2">
    <source>
        <dbReference type="EMBL" id="GAH06313.1"/>
    </source>
</evidence>